<keyword evidence="14" id="KW-0239">DNA-directed DNA polymerase</keyword>
<keyword evidence="14" id="KW-0808">Transferase</keyword>
<reference evidence="20" key="2">
    <citation type="submission" date="2022-01" db="EMBL/GenBank/DDBJ databases">
        <authorList>
            <person name="Yamashiro T."/>
            <person name="Shiraishi A."/>
            <person name="Satake H."/>
            <person name="Nakayama K."/>
        </authorList>
    </citation>
    <scope>NUCLEOTIDE SEQUENCE</scope>
</reference>
<keyword evidence="2" id="KW-1188">Viral release from host cell</keyword>
<dbReference type="CDD" id="cd09272">
    <property type="entry name" value="RNase_HI_RT_Ty1"/>
    <property type="match status" value="1"/>
</dbReference>
<evidence type="ECO:0000256" key="6">
    <source>
        <dbReference type="ARBA" id="ARBA00022741"/>
    </source>
</evidence>
<keyword evidence="15" id="KW-0917">Virion maturation</keyword>
<feature type="compositionally biased region" description="Low complexity" evidence="18">
    <location>
        <begin position="621"/>
        <end position="631"/>
    </location>
</feature>
<comment type="caution">
    <text evidence="20">The sequence shown here is derived from an EMBL/GenBank/DDBJ whole genome shotgun (WGS) entry which is preliminary data.</text>
</comment>
<dbReference type="InterPro" id="IPR001584">
    <property type="entry name" value="Integrase_cat-core"/>
</dbReference>
<keyword evidence="6" id="KW-0547">Nucleotide-binding</keyword>
<evidence type="ECO:0000313" key="20">
    <source>
        <dbReference type="EMBL" id="GJT19815.1"/>
    </source>
</evidence>
<evidence type="ECO:0000256" key="12">
    <source>
        <dbReference type="ARBA" id="ARBA00022908"/>
    </source>
</evidence>
<keyword evidence="16" id="KW-0233">DNA recombination</keyword>
<evidence type="ECO:0000256" key="8">
    <source>
        <dbReference type="ARBA" id="ARBA00022759"/>
    </source>
</evidence>
<keyword evidence="5" id="KW-0479">Metal-binding</keyword>
<evidence type="ECO:0000256" key="13">
    <source>
        <dbReference type="ARBA" id="ARBA00022918"/>
    </source>
</evidence>
<gene>
    <name evidence="20" type="ORF">Tco_0878521</name>
</gene>
<keyword evidence="17" id="KW-0511">Multifunctional enzyme</keyword>
<dbReference type="InterPro" id="IPR012337">
    <property type="entry name" value="RNaseH-like_sf"/>
</dbReference>
<dbReference type="Pfam" id="PF07727">
    <property type="entry name" value="RVT_2"/>
    <property type="match status" value="1"/>
</dbReference>
<evidence type="ECO:0000256" key="10">
    <source>
        <dbReference type="ARBA" id="ARBA00022840"/>
    </source>
</evidence>
<comment type="function">
    <text evidence="1">The aspartyl protease (PR) mediates the proteolytic cleavages of the Gag and Gag-Pol polyproteins after assembly of the VLP.</text>
</comment>
<dbReference type="InterPro" id="IPR057670">
    <property type="entry name" value="SH3_retrovirus"/>
</dbReference>
<evidence type="ECO:0000256" key="5">
    <source>
        <dbReference type="ARBA" id="ARBA00022723"/>
    </source>
</evidence>
<dbReference type="InterPro" id="IPR043502">
    <property type="entry name" value="DNA/RNA_pol_sf"/>
</dbReference>
<keyword evidence="12" id="KW-0229">DNA integration</keyword>
<accession>A0ABQ5BY47</accession>
<dbReference type="PROSITE" id="PS50994">
    <property type="entry name" value="INTEGRASE"/>
    <property type="match status" value="1"/>
</dbReference>
<dbReference type="PANTHER" id="PTHR42648">
    <property type="entry name" value="TRANSPOSASE, PUTATIVE-RELATED"/>
    <property type="match status" value="1"/>
</dbReference>
<keyword evidence="13" id="KW-0695">RNA-directed DNA polymerase</keyword>
<evidence type="ECO:0000256" key="2">
    <source>
        <dbReference type="ARBA" id="ARBA00022612"/>
    </source>
</evidence>
<dbReference type="Gene3D" id="3.30.420.10">
    <property type="entry name" value="Ribonuclease H-like superfamily/Ribonuclease H"/>
    <property type="match status" value="1"/>
</dbReference>
<evidence type="ECO:0000259" key="19">
    <source>
        <dbReference type="PROSITE" id="PS50994"/>
    </source>
</evidence>
<proteinExistence type="predicted"/>
<dbReference type="SUPFAM" id="SSF56672">
    <property type="entry name" value="DNA/RNA polymerases"/>
    <property type="match status" value="1"/>
</dbReference>
<evidence type="ECO:0000256" key="1">
    <source>
        <dbReference type="ARBA" id="ARBA00002180"/>
    </source>
</evidence>
<evidence type="ECO:0000256" key="11">
    <source>
        <dbReference type="ARBA" id="ARBA00022842"/>
    </source>
</evidence>
<reference evidence="20" key="1">
    <citation type="journal article" date="2022" name="Int. J. Mol. Sci.">
        <title>Draft Genome of Tanacetum Coccineum: Genomic Comparison of Closely Related Tanacetum-Family Plants.</title>
        <authorList>
            <person name="Yamashiro T."/>
            <person name="Shiraishi A."/>
            <person name="Nakayama K."/>
            <person name="Satake H."/>
        </authorList>
    </citation>
    <scope>NUCLEOTIDE SEQUENCE</scope>
</reference>
<dbReference type="InterPro" id="IPR054722">
    <property type="entry name" value="PolX-like_BBD"/>
</dbReference>
<evidence type="ECO:0000256" key="3">
    <source>
        <dbReference type="ARBA" id="ARBA00022670"/>
    </source>
</evidence>
<evidence type="ECO:0000256" key="7">
    <source>
        <dbReference type="ARBA" id="ARBA00022750"/>
    </source>
</evidence>
<keyword evidence="21" id="KW-1185">Reference proteome</keyword>
<keyword evidence="7" id="KW-0064">Aspartyl protease</keyword>
<dbReference type="InterPro" id="IPR039537">
    <property type="entry name" value="Retrotran_Ty1/copia-like"/>
</dbReference>
<dbReference type="Pfam" id="PF25597">
    <property type="entry name" value="SH3_retrovirus"/>
    <property type="match status" value="1"/>
</dbReference>
<dbReference type="PANTHER" id="PTHR42648:SF11">
    <property type="entry name" value="TRANSPOSON TY4-P GAG-POL POLYPROTEIN"/>
    <property type="match status" value="1"/>
</dbReference>
<sequence length="969" mass="110312">MIMPSKDKLYTGRKGIGFENPSYFCKAKELRHSLYDERVIGLGYTLMFLTHSDEALEIKKFKRARENKIEFAYDYGNQNENLDTLSSIRRPKHSGCIWKKKGSSNTSNVDLYFVSNLKLNKDVKRYSRKVLLSCNNSHHVDTRSAYACNDAINVSCNSRLMPFRKKPRDSLNVRSKSNSNNSLPRTLFRCLSKMQPLAEPIAKWIPKIVQICLWIIDSGCSKHMMGNRALLTNFVKKFLGTVRFGNNDFAVIAGYGDVVIGSMTIKKVYYVEGLGHNLFSVGKFCDKGLEVAFRKSLCFVRTEDGVDLITGDRSSNLYTIALNDIASNSSACLLAKASSLQSWLWHQRLSHLNFTTINNLVKSNLVRSLPKMKFEKDHLCSAFVVDDYSRYTWVFFLHSKDEASEVIISFIKKTQVNLQLQVQRIRTDNGTEFKNKTLAKFFDEVGITQQFSAARKLQQNGVVERRNRTLVKAIRTMLTFANLPLCYLLNDYDDVGTLKAKGDIGVFIGYSKESAYKVYNKCTRKIHESVNVNFDEISEMASKQFSLEPGLSNLNETGKSANPMVSQVSEISKKDLEDLFHDFYDEYFDASKITKSPTTNVETSNDKIPSHEEEVFHESSESFQEESSSSSLYTDVQESLEEVMVPYSNTQSILNNMVPNVHEASSSHNVFNERLEDAYFDASSTFHDPSNVHTFYQPYPHEKKWTKDHRLHKIIGDPKLSVRTRGQLANSCIYYDETFAPVSRIEAIRFFLAYATHKDFMVFQIDVKTAFLNGILKEEVYVGQPPGFVSKQSPDHVYALDKALYGLKQAPREIKFFLGLQVNQFSNGIFINQSKYILDILKRFGMKNCDMVPTPMVEQAKLKLDLVGKPVNHTDYHSMIGSLMYLTSSRPDIMFATCLWYLKDFGFDITAYLDADHAGCHLDRKITASSVQFLGDKLVCWSSKKQNCVSISTAESKYVAVFGCCAQVL</sequence>
<evidence type="ECO:0000256" key="16">
    <source>
        <dbReference type="ARBA" id="ARBA00023172"/>
    </source>
</evidence>
<evidence type="ECO:0000256" key="9">
    <source>
        <dbReference type="ARBA" id="ARBA00022801"/>
    </source>
</evidence>
<protein>
    <submittedName>
        <fullName evidence="20">Retrovirus-related pol polyprotein from transposon TNT 1-94</fullName>
    </submittedName>
</protein>
<keyword evidence="4" id="KW-0540">Nuclease</keyword>
<keyword evidence="10" id="KW-0067">ATP-binding</keyword>
<organism evidence="20 21">
    <name type="scientific">Tanacetum coccineum</name>
    <dbReference type="NCBI Taxonomy" id="301880"/>
    <lineage>
        <taxon>Eukaryota</taxon>
        <taxon>Viridiplantae</taxon>
        <taxon>Streptophyta</taxon>
        <taxon>Embryophyta</taxon>
        <taxon>Tracheophyta</taxon>
        <taxon>Spermatophyta</taxon>
        <taxon>Magnoliopsida</taxon>
        <taxon>eudicotyledons</taxon>
        <taxon>Gunneridae</taxon>
        <taxon>Pentapetalae</taxon>
        <taxon>asterids</taxon>
        <taxon>campanulids</taxon>
        <taxon>Asterales</taxon>
        <taxon>Asteraceae</taxon>
        <taxon>Asteroideae</taxon>
        <taxon>Anthemideae</taxon>
        <taxon>Anthemidinae</taxon>
        <taxon>Tanacetum</taxon>
    </lineage>
</organism>
<name>A0ABQ5BY47_9ASTR</name>
<evidence type="ECO:0000256" key="15">
    <source>
        <dbReference type="ARBA" id="ARBA00023113"/>
    </source>
</evidence>
<evidence type="ECO:0000256" key="17">
    <source>
        <dbReference type="ARBA" id="ARBA00023268"/>
    </source>
</evidence>
<keyword evidence="9" id="KW-0378">Hydrolase</keyword>
<keyword evidence="14" id="KW-0548">Nucleotidyltransferase</keyword>
<dbReference type="EMBL" id="BQNB010013749">
    <property type="protein sequence ID" value="GJT19815.1"/>
    <property type="molecule type" value="Genomic_DNA"/>
</dbReference>
<dbReference type="InterPro" id="IPR036397">
    <property type="entry name" value="RNaseH_sf"/>
</dbReference>
<keyword evidence="11" id="KW-0460">Magnesium</keyword>
<evidence type="ECO:0000313" key="21">
    <source>
        <dbReference type="Proteomes" id="UP001151760"/>
    </source>
</evidence>
<keyword evidence="3" id="KW-0645">Protease</keyword>
<dbReference type="Pfam" id="PF13976">
    <property type="entry name" value="gag_pre-integrs"/>
    <property type="match status" value="1"/>
</dbReference>
<feature type="compositionally biased region" description="Basic and acidic residues" evidence="18">
    <location>
        <begin position="604"/>
        <end position="620"/>
    </location>
</feature>
<evidence type="ECO:0000256" key="18">
    <source>
        <dbReference type="SAM" id="MobiDB-lite"/>
    </source>
</evidence>
<evidence type="ECO:0000256" key="4">
    <source>
        <dbReference type="ARBA" id="ARBA00022722"/>
    </source>
</evidence>
<feature type="domain" description="Integrase catalytic" evidence="19">
    <location>
        <begin position="337"/>
        <end position="495"/>
    </location>
</feature>
<dbReference type="InterPro" id="IPR013103">
    <property type="entry name" value="RVT_2"/>
</dbReference>
<feature type="region of interest" description="Disordered" evidence="18">
    <location>
        <begin position="596"/>
        <end position="631"/>
    </location>
</feature>
<dbReference type="Proteomes" id="UP001151760">
    <property type="component" value="Unassembled WGS sequence"/>
</dbReference>
<dbReference type="Pfam" id="PF22936">
    <property type="entry name" value="Pol_BBD"/>
    <property type="match status" value="1"/>
</dbReference>
<keyword evidence="8" id="KW-0255">Endonuclease</keyword>
<dbReference type="InterPro" id="IPR025724">
    <property type="entry name" value="GAG-pre-integrase_dom"/>
</dbReference>
<evidence type="ECO:0000256" key="14">
    <source>
        <dbReference type="ARBA" id="ARBA00022932"/>
    </source>
</evidence>
<dbReference type="SUPFAM" id="SSF53098">
    <property type="entry name" value="Ribonuclease H-like"/>
    <property type="match status" value="1"/>
</dbReference>